<dbReference type="GO" id="GO:0051536">
    <property type="term" value="F:iron-sulfur cluster binding"/>
    <property type="evidence" value="ECO:0007669"/>
    <property type="project" value="UniProtKB-KW"/>
</dbReference>
<comment type="cofactor">
    <cofactor evidence="1">
        <name>[4Fe-4S] cluster</name>
        <dbReference type="ChEBI" id="CHEBI:49883"/>
    </cofactor>
</comment>
<keyword evidence="3" id="KW-0479">Metal-binding</keyword>
<comment type="caution">
    <text evidence="7">The sequence shown here is derived from an EMBL/GenBank/DDBJ whole genome shotgun (WGS) entry which is preliminary data.</text>
</comment>
<keyword evidence="2" id="KW-0949">S-adenosyl-L-methionine</keyword>
<dbReference type="AlphaFoldDB" id="A0A4Q8LYM5"/>
<sequence length="396" mass="43854">MLPLETKASITGPVSDRLLKVGGLEEIAQSRYPYERMALDARGLPDSMLSPALLELPWAALLVDRESGSLGANTIVRLEGDSHIVSAGDVIELDALRQRAAVRYRRGDKGNVLFTTERCNSFCLMCSQPPRQVQDDWRLEQLLRLIELIDESEPSLAISGGEPTLLGAGLHHLVAKCADTLPKTHLHVLSNGRLLSDTELTNRFRGAHPNVSWGVPLYGDHFDLHDYVVQSRGAFAQTIRGLYALDAAQQRIEIRVVLVRPSLERLEQIARFIIRNLPFIEHVALMGIEPTGFAKAHYEALWADPADYTDQLTRATQALACAGLHVSLYNMPLCAVPPALWPHAKKSISGWKNDYLDECGSCSAKSQCGGFFSWVTPKWTSRAVRPIKEEVACPVF</sequence>
<dbReference type="InterPro" id="IPR024032">
    <property type="entry name" value="rSAM_paired_HxsC"/>
</dbReference>
<gene>
    <name evidence="7" type="primary">hxsC</name>
    <name evidence="7" type="ORF">EA656_02490</name>
</gene>
<dbReference type="SFLD" id="SFLDG01103">
    <property type="entry name" value="Uncharacterised_Radical_SAM_Su"/>
    <property type="match status" value="1"/>
</dbReference>
<evidence type="ECO:0000313" key="7">
    <source>
        <dbReference type="EMBL" id="TAA37556.1"/>
    </source>
</evidence>
<reference evidence="7 8" key="1">
    <citation type="submission" date="2019-02" db="EMBL/GenBank/DDBJ databases">
        <title>WGS of Pseudoxanthomonas species novum from clinical isolates.</title>
        <authorList>
            <person name="Bernier A.-M."/>
            <person name="Bernard K."/>
            <person name="Vachon A."/>
        </authorList>
    </citation>
    <scope>NUCLEOTIDE SEQUENCE [LARGE SCALE GENOMIC DNA]</scope>
    <source>
        <strain evidence="7 8">NML140781</strain>
    </source>
</reference>
<feature type="domain" description="Radical SAM core" evidence="6">
    <location>
        <begin position="115"/>
        <end position="273"/>
    </location>
</feature>
<evidence type="ECO:0000256" key="2">
    <source>
        <dbReference type="ARBA" id="ARBA00022691"/>
    </source>
</evidence>
<evidence type="ECO:0000256" key="5">
    <source>
        <dbReference type="ARBA" id="ARBA00023014"/>
    </source>
</evidence>
<dbReference type="InterPro" id="IPR058240">
    <property type="entry name" value="rSAM_sf"/>
</dbReference>
<dbReference type="Pfam" id="PF04055">
    <property type="entry name" value="Radical_SAM"/>
    <property type="match status" value="1"/>
</dbReference>
<dbReference type="GO" id="GO:0046872">
    <property type="term" value="F:metal ion binding"/>
    <property type="evidence" value="ECO:0007669"/>
    <property type="project" value="UniProtKB-KW"/>
</dbReference>
<evidence type="ECO:0000256" key="4">
    <source>
        <dbReference type="ARBA" id="ARBA00023004"/>
    </source>
</evidence>
<evidence type="ECO:0000256" key="1">
    <source>
        <dbReference type="ARBA" id="ARBA00001966"/>
    </source>
</evidence>
<accession>A0A4Q8LYM5</accession>
<dbReference type="CDD" id="cd01335">
    <property type="entry name" value="Radical_SAM"/>
    <property type="match status" value="1"/>
</dbReference>
<dbReference type="InterPro" id="IPR050377">
    <property type="entry name" value="Radical_SAM_PqqE_MftC-like"/>
</dbReference>
<name>A0A4Q8LYM5_9GAMM</name>
<dbReference type="InterPro" id="IPR007197">
    <property type="entry name" value="rSAM"/>
</dbReference>
<dbReference type="Gene3D" id="3.20.20.70">
    <property type="entry name" value="Aldolase class I"/>
    <property type="match status" value="1"/>
</dbReference>
<evidence type="ECO:0000256" key="3">
    <source>
        <dbReference type="ARBA" id="ARBA00022723"/>
    </source>
</evidence>
<dbReference type="SFLD" id="SFLDS00029">
    <property type="entry name" value="Radical_SAM"/>
    <property type="match status" value="1"/>
</dbReference>
<dbReference type="GO" id="GO:0003824">
    <property type="term" value="F:catalytic activity"/>
    <property type="evidence" value="ECO:0007669"/>
    <property type="project" value="InterPro"/>
</dbReference>
<dbReference type="SUPFAM" id="SSF102114">
    <property type="entry name" value="Radical SAM enzymes"/>
    <property type="match status" value="1"/>
</dbReference>
<proteinExistence type="predicted"/>
<evidence type="ECO:0000259" key="6">
    <source>
        <dbReference type="Pfam" id="PF04055"/>
    </source>
</evidence>
<organism evidence="7 8">
    <name type="scientific">Pseudoxanthomonas winnipegensis</name>
    <dbReference type="NCBI Taxonomy" id="2480810"/>
    <lineage>
        <taxon>Bacteria</taxon>
        <taxon>Pseudomonadati</taxon>
        <taxon>Pseudomonadota</taxon>
        <taxon>Gammaproteobacteria</taxon>
        <taxon>Lysobacterales</taxon>
        <taxon>Lysobacteraceae</taxon>
        <taxon>Pseudoxanthomonas</taxon>
    </lineage>
</organism>
<dbReference type="PANTHER" id="PTHR11228:SF7">
    <property type="entry name" value="PQQA PEPTIDE CYCLASE"/>
    <property type="match status" value="1"/>
</dbReference>
<dbReference type="RefSeq" id="WP_130522528.1">
    <property type="nucleotide sequence ID" value="NZ_SHLZ01000001.1"/>
</dbReference>
<keyword evidence="5" id="KW-0411">Iron-sulfur</keyword>
<dbReference type="NCBIfam" id="TIGR03977">
    <property type="entry name" value="rSAM_pair_HxsC"/>
    <property type="match status" value="1"/>
</dbReference>
<dbReference type="SFLD" id="SFLDG01067">
    <property type="entry name" value="SPASM/twitch_domain_containing"/>
    <property type="match status" value="1"/>
</dbReference>
<dbReference type="Proteomes" id="UP000292087">
    <property type="component" value="Unassembled WGS sequence"/>
</dbReference>
<protein>
    <submittedName>
        <fullName evidence="7">His-Xaa-Ser system radical SAM maturase HxsC</fullName>
    </submittedName>
</protein>
<dbReference type="InterPro" id="IPR013785">
    <property type="entry name" value="Aldolase_TIM"/>
</dbReference>
<dbReference type="EMBL" id="SHMF01000001">
    <property type="protein sequence ID" value="TAA37556.1"/>
    <property type="molecule type" value="Genomic_DNA"/>
</dbReference>
<evidence type="ECO:0000313" key="8">
    <source>
        <dbReference type="Proteomes" id="UP000292087"/>
    </source>
</evidence>
<keyword evidence="4" id="KW-0408">Iron</keyword>
<dbReference type="PANTHER" id="PTHR11228">
    <property type="entry name" value="RADICAL SAM DOMAIN PROTEIN"/>
    <property type="match status" value="1"/>
</dbReference>